<dbReference type="InterPro" id="IPR036388">
    <property type="entry name" value="WH-like_DNA-bd_sf"/>
</dbReference>
<evidence type="ECO:0000313" key="4">
    <source>
        <dbReference type="Proteomes" id="UP001211872"/>
    </source>
</evidence>
<geneLocation type="plasmid" evidence="3 4">
    <name>unnamed2</name>
</geneLocation>
<keyword evidence="4" id="KW-1185">Reference proteome</keyword>
<reference evidence="3 4" key="1">
    <citation type="journal article" date="2011" name="Int. J. Syst. Evol. Microbiol.">
        <title>Hymenobacter yonginensis sp. nov., isolated from a mesotrophic artificial lake.</title>
        <authorList>
            <person name="Joung Y."/>
            <person name="Cho S.H."/>
            <person name="Kim H."/>
            <person name="Kim S.B."/>
            <person name="Joh K."/>
        </authorList>
    </citation>
    <scope>NUCLEOTIDE SEQUENCE [LARGE SCALE GENOMIC DNA]</scope>
    <source>
        <strain evidence="3 4">KCTC 22745</strain>
    </source>
</reference>
<dbReference type="InterPro" id="IPR000525">
    <property type="entry name" value="Initiator_Rep_WH1"/>
</dbReference>
<dbReference type="Gene3D" id="1.10.10.10">
    <property type="entry name" value="Winged helix-like DNA-binding domain superfamily/Winged helix DNA-binding domain"/>
    <property type="match status" value="2"/>
</dbReference>
<comment type="similarity">
    <text evidence="1">Belongs to the initiator RepB protein family.</text>
</comment>
<organism evidence="3 4">
    <name type="scientific">Hymenobacter yonginensis</name>
    <dbReference type="NCBI Taxonomy" id="748197"/>
    <lineage>
        <taxon>Bacteria</taxon>
        <taxon>Pseudomonadati</taxon>
        <taxon>Bacteroidota</taxon>
        <taxon>Cytophagia</taxon>
        <taxon>Cytophagales</taxon>
        <taxon>Hymenobacteraceae</taxon>
        <taxon>Hymenobacter</taxon>
    </lineage>
</organism>
<protein>
    <submittedName>
        <fullName evidence="3">Replication initiation protein</fullName>
    </submittedName>
</protein>
<dbReference type="RefSeq" id="WP_270129534.1">
    <property type="nucleotide sequence ID" value="NZ_CP115397.1"/>
</dbReference>
<evidence type="ECO:0000259" key="2">
    <source>
        <dbReference type="Pfam" id="PF01051"/>
    </source>
</evidence>
<evidence type="ECO:0000256" key="1">
    <source>
        <dbReference type="ARBA" id="ARBA00038283"/>
    </source>
</evidence>
<dbReference type="EMBL" id="CP115397">
    <property type="protein sequence ID" value="WBO86836.1"/>
    <property type="molecule type" value="Genomic_DNA"/>
</dbReference>
<dbReference type="Proteomes" id="UP001211872">
    <property type="component" value="Plasmid unnamed2"/>
</dbReference>
<accession>A0ABY7PVA6</accession>
<evidence type="ECO:0000313" key="3">
    <source>
        <dbReference type="EMBL" id="WBO86836.1"/>
    </source>
</evidence>
<sequence length="405" mass="45576">MPDDHLPGTTFDKRRGKWKGQYRKNGVTKSLGYFDSQLEAYEAVTKAKAETVLSPEQSEILSEVLPSYLTDSAERRQTHTIAQSNVLIDSPWAMTLLEARLFVLMLRGLRRDDPGTSRIVVPLADLVGEQPIGGRGYKLLHAALDGLDAIRIDLPMPNKQNDYHKVPLAHSLKLDSGAGTVSGYFSADVMPYLTNLVDNFTLGQVADLLSIRSVNTHRYYWLMQMWKFKSPHTVAVEELRRLTTGDVAYPQYSEYRKNVLKPSLQELNNLNFDISITENKVGRSVNSVQFHINYTGGGKLQPKQLKLQLGGAILPAKTKPDPASPQQERVATRLRKLQLTEAQIVKVLQVLPDEKDQQKLLKVTHPLLVEHETKSKHYENIGATALNMLKTAFPALYRHETEKKG</sequence>
<proteinExistence type="inferred from homology"/>
<dbReference type="Pfam" id="PF01051">
    <property type="entry name" value="Rep3_N"/>
    <property type="match status" value="1"/>
</dbReference>
<name>A0ABY7PVA6_9BACT</name>
<gene>
    <name evidence="3" type="ORF">O9Z63_20350</name>
</gene>
<dbReference type="InterPro" id="IPR036390">
    <property type="entry name" value="WH_DNA-bd_sf"/>
</dbReference>
<feature type="domain" description="Initiator Rep protein WH1" evidence="2">
    <location>
        <begin position="81"/>
        <end position="223"/>
    </location>
</feature>
<dbReference type="Pfam" id="PF21205">
    <property type="entry name" value="Rep3_C"/>
    <property type="match status" value="1"/>
</dbReference>
<dbReference type="SUPFAM" id="SSF46785">
    <property type="entry name" value="Winged helix' DNA-binding domain"/>
    <property type="match status" value="2"/>
</dbReference>
<keyword evidence="3" id="KW-0614">Plasmid</keyword>